<evidence type="ECO:0000313" key="1">
    <source>
        <dbReference type="EMBL" id="KAI5666121.1"/>
    </source>
</evidence>
<organism evidence="1 2">
    <name type="scientific">Catharanthus roseus</name>
    <name type="common">Madagascar periwinkle</name>
    <name type="synonym">Vinca rosea</name>
    <dbReference type="NCBI Taxonomy" id="4058"/>
    <lineage>
        <taxon>Eukaryota</taxon>
        <taxon>Viridiplantae</taxon>
        <taxon>Streptophyta</taxon>
        <taxon>Embryophyta</taxon>
        <taxon>Tracheophyta</taxon>
        <taxon>Spermatophyta</taxon>
        <taxon>Magnoliopsida</taxon>
        <taxon>eudicotyledons</taxon>
        <taxon>Gunneridae</taxon>
        <taxon>Pentapetalae</taxon>
        <taxon>asterids</taxon>
        <taxon>lamiids</taxon>
        <taxon>Gentianales</taxon>
        <taxon>Apocynaceae</taxon>
        <taxon>Rauvolfioideae</taxon>
        <taxon>Vinceae</taxon>
        <taxon>Catharanthinae</taxon>
        <taxon>Catharanthus</taxon>
    </lineage>
</organism>
<dbReference type="Proteomes" id="UP001060085">
    <property type="component" value="Linkage Group LG04"/>
</dbReference>
<gene>
    <name evidence="1" type="ORF">M9H77_15974</name>
</gene>
<accession>A0ACC0B167</accession>
<proteinExistence type="predicted"/>
<name>A0ACC0B167_CATRO</name>
<comment type="caution">
    <text evidence="1">The sequence shown here is derived from an EMBL/GenBank/DDBJ whole genome shotgun (WGS) entry which is preliminary data.</text>
</comment>
<sequence>MMLAGTLQQNAKMRTSGSRFSILTEESPKFDQTEIRDFNHILDGNEKAGGADNRRREATTFWYDLRDCDMLDLGFSGPGFSWKSSRDGEEAILERIDKSLCNRR</sequence>
<evidence type="ECO:0000313" key="2">
    <source>
        <dbReference type="Proteomes" id="UP001060085"/>
    </source>
</evidence>
<dbReference type="EMBL" id="CM044704">
    <property type="protein sequence ID" value="KAI5666121.1"/>
    <property type="molecule type" value="Genomic_DNA"/>
</dbReference>
<keyword evidence="2" id="KW-1185">Reference proteome</keyword>
<reference evidence="2" key="1">
    <citation type="journal article" date="2023" name="Nat. Plants">
        <title>Single-cell RNA sequencing provides a high-resolution roadmap for understanding the multicellular compartmentation of specialized metabolism.</title>
        <authorList>
            <person name="Sun S."/>
            <person name="Shen X."/>
            <person name="Li Y."/>
            <person name="Li Y."/>
            <person name="Wang S."/>
            <person name="Li R."/>
            <person name="Zhang H."/>
            <person name="Shen G."/>
            <person name="Guo B."/>
            <person name="Wei J."/>
            <person name="Xu J."/>
            <person name="St-Pierre B."/>
            <person name="Chen S."/>
            <person name="Sun C."/>
        </authorList>
    </citation>
    <scope>NUCLEOTIDE SEQUENCE [LARGE SCALE GENOMIC DNA]</scope>
</reference>
<protein>
    <submittedName>
        <fullName evidence="1">Uncharacterized protein</fullName>
    </submittedName>
</protein>